<reference evidence="1 2" key="1">
    <citation type="submission" date="2020-02" db="EMBL/GenBank/DDBJ databases">
        <authorList>
            <person name="Ma Q."/>
            <person name="Huang Y."/>
            <person name="Song X."/>
            <person name="Pei D."/>
        </authorList>
    </citation>
    <scope>NUCLEOTIDE SEQUENCE [LARGE SCALE GENOMIC DNA]</scope>
    <source>
        <strain evidence="1">Sxm20200214</strain>
        <tissue evidence="1">Leaf</tissue>
    </source>
</reference>
<protein>
    <recommendedName>
        <fullName evidence="3">Reverse transcriptase zinc-binding domain-containing protein</fullName>
    </recommendedName>
</protein>
<evidence type="ECO:0000313" key="1">
    <source>
        <dbReference type="EMBL" id="KAG2323492.1"/>
    </source>
</evidence>
<accession>A0A8X7W5K0</accession>
<keyword evidence="2" id="KW-1185">Reference proteome</keyword>
<sequence>MVSISAVIPSSQQDKATWLGFVSVPRNWDLVINWLLSLPKRAPSTVAAYQVWAAVLFEVWRERNRRSHDGTTLPKVVLIRSIMRTLKDSSMALLNSGLSLGSDLHQFWSSRL</sequence>
<dbReference type="EMBL" id="JAAMPC010000003">
    <property type="protein sequence ID" value="KAG2323492.1"/>
    <property type="molecule type" value="Genomic_DNA"/>
</dbReference>
<dbReference type="OrthoDB" id="1108285at2759"/>
<evidence type="ECO:0000313" key="2">
    <source>
        <dbReference type="Proteomes" id="UP000886595"/>
    </source>
</evidence>
<name>A0A8X7W5K0_BRACI</name>
<gene>
    <name evidence="1" type="ORF">Bca52824_016705</name>
</gene>
<comment type="caution">
    <text evidence="1">The sequence shown here is derived from an EMBL/GenBank/DDBJ whole genome shotgun (WGS) entry which is preliminary data.</text>
</comment>
<organism evidence="1 2">
    <name type="scientific">Brassica carinata</name>
    <name type="common">Ethiopian mustard</name>
    <name type="synonym">Abyssinian cabbage</name>
    <dbReference type="NCBI Taxonomy" id="52824"/>
    <lineage>
        <taxon>Eukaryota</taxon>
        <taxon>Viridiplantae</taxon>
        <taxon>Streptophyta</taxon>
        <taxon>Embryophyta</taxon>
        <taxon>Tracheophyta</taxon>
        <taxon>Spermatophyta</taxon>
        <taxon>Magnoliopsida</taxon>
        <taxon>eudicotyledons</taxon>
        <taxon>Gunneridae</taxon>
        <taxon>Pentapetalae</taxon>
        <taxon>rosids</taxon>
        <taxon>malvids</taxon>
        <taxon>Brassicales</taxon>
        <taxon>Brassicaceae</taxon>
        <taxon>Brassiceae</taxon>
        <taxon>Brassica</taxon>
    </lineage>
</organism>
<dbReference type="AlphaFoldDB" id="A0A8X7W5K0"/>
<evidence type="ECO:0008006" key="3">
    <source>
        <dbReference type="Google" id="ProtNLM"/>
    </source>
</evidence>
<proteinExistence type="predicted"/>
<dbReference type="Proteomes" id="UP000886595">
    <property type="component" value="Unassembled WGS sequence"/>
</dbReference>